<accession>A0AAE3K2R8</accession>
<proteinExistence type="predicted"/>
<name>A0AAE3K2R8_9CREN</name>
<comment type="caution">
    <text evidence="1">The sequence shown here is derived from an EMBL/GenBank/DDBJ whole genome shotgun (WGS) entry which is preliminary data.</text>
</comment>
<sequence>MKVRARIIDNRLEISNLSGSPLQLLSVSIKYRVHVSTIEDGSAIKYITQEIPINKEIIEFYEMPIDIPDVSEVIVTYKIGNEIVKESIPL</sequence>
<gene>
    <name evidence="1" type="ORF">TQ35_008590</name>
</gene>
<dbReference type="EMBL" id="JZWS02000017">
    <property type="protein sequence ID" value="MCL7344614.1"/>
    <property type="molecule type" value="Genomic_DNA"/>
</dbReference>
<dbReference type="AlphaFoldDB" id="A0AAE3K2R8"/>
<reference evidence="1" key="1">
    <citation type="submission" date="2022-05" db="EMBL/GenBank/DDBJ databases">
        <title>Metagenome Sequencing of an Archaeal-Dominated Microbial Community from a Hot Spring at the Los Azufres Geothermal Field, Mexico.</title>
        <authorList>
            <person name="Marin-Paredes R."/>
            <person name="Martinez-Romero E."/>
            <person name="Servin-Garciduenas L.E."/>
        </authorList>
    </citation>
    <scope>NUCLEOTIDE SEQUENCE</scope>
    <source>
        <strain evidence="1">AZ1-454</strain>
    </source>
</reference>
<organism evidence="1">
    <name type="scientific">Candidatus Aramenus sulfurataquae</name>
    <dbReference type="NCBI Taxonomy" id="1326980"/>
    <lineage>
        <taxon>Archaea</taxon>
        <taxon>Thermoproteota</taxon>
        <taxon>Thermoprotei</taxon>
        <taxon>Sulfolobales</taxon>
        <taxon>Sulfolobaceae</taxon>
        <taxon>Candidatus Aramenus</taxon>
    </lineage>
</organism>
<protein>
    <submittedName>
        <fullName evidence="1">Uncharacterized protein</fullName>
    </submittedName>
</protein>
<evidence type="ECO:0000313" key="1">
    <source>
        <dbReference type="EMBL" id="MCL7344614.1"/>
    </source>
</evidence>